<evidence type="ECO:0000256" key="1">
    <source>
        <dbReference type="ARBA" id="ARBA00023002"/>
    </source>
</evidence>
<proteinExistence type="predicted"/>
<evidence type="ECO:0000313" key="4">
    <source>
        <dbReference type="Proteomes" id="UP000479114"/>
    </source>
</evidence>
<sequence>MSDQTKKIRVAIAGLRFGGAFAPIYHAHPDVEYVGICDPDAERLQQYGDKFGFERRHTELEEILLSDDYDAVHLVTPIPLHGKQAVDVLRSGKHCACTVPAATTLEELHAIVKAQRESGKNYMMMETAVYTYQFLHAQRMLEQGEFGRLQFLRGAHYQDMENWPAYWNGLPPMHYATHAVGPLLAIAGARATKVHCFGSGVMREELRQQYGNPFPVETAIFQLDKPNLSAEVTRSLFHTARSYMESFNIYGEQSSMEWHMEDEDQVLFRMGPLEEGRGRTMAAARVHPAARPDLLPPELARYITDQIDLNPDDPHQSVLQGNGHHGSHPHLVHEFVRSIVEGRSPAIDAVTAADWTAAGICAHESAMKGGQEVAIPSFDEQ</sequence>
<dbReference type="GO" id="GO:0000166">
    <property type="term" value="F:nucleotide binding"/>
    <property type="evidence" value="ECO:0007669"/>
    <property type="project" value="InterPro"/>
</dbReference>
<dbReference type="Gene3D" id="3.30.360.10">
    <property type="entry name" value="Dihydrodipicolinate Reductase, domain 2"/>
    <property type="match status" value="1"/>
</dbReference>
<keyword evidence="4" id="KW-1185">Reference proteome</keyword>
<dbReference type="PANTHER" id="PTHR43818:SF11">
    <property type="entry name" value="BCDNA.GH03377"/>
    <property type="match status" value="1"/>
</dbReference>
<name>A0A6C0NWH2_9BACL</name>
<dbReference type="InterPro" id="IPR050463">
    <property type="entry name" value="Gfo/Idh/MocA_oxidrdct_glycsds"/>
</dbReference>
<reference evidence="3 4" key="1">
    <citation type="submission" date="2020-02" db="EMBL/GenBank/DDBJ databases">
        <title>Paenibacillus sp. nov., isolated from rhizosphere soil of tomato.</title>
        <authorList>
            <person name="Weon H.-Y."/>
            <person name="Lee S.A."/>
        </authorList>
    </citation>
    <scope>NUCLEOTIDE SEQUENCE [LARGE SCALE GENOMIC DNA]</scope>
    <source>
        <strain evidence="3 4">14171R-81</strain>
    </source>
</reference>
<dbReference type="SUPFAM" id="SSF51735">
    <property type="entry name" value="NAD(P)-binding Rossmann-fold domains"/>
    <property type="match status" value="1"/>
</dbReference>
<dbReference type="SUPFAM" id="SSF55347">
    <property type="entry name" value="Glyceraldehyde-3-phosphate dehydrogenase-like, C-terminal domain"/>
    <property type="match status" value="1"/>
</dbReference>
<dbReference type="Gene3D" id="3.40.50.720">
    <property type="entry name" value="NAD(P)-binding Rossmann-like Domain"/>
    <property type="match status" value="1"/>
</dbReference>
<dbReference type="Pfam" id="PF01408">
    <property type="entry name" value="GFO_IDH_MocA"/>
    <property type="match status" value="1"/>
</dbReference>
<keyword evidence="1" id="KW-0560">Oxidoreductase</keyword>
<dbReference type="InterPro" id="IPR000683">
    <property type="entry name" value="Gfo/Idh/MocA-like_OxRdtase_N"/>
</dbReference>
<dbReference type="AlphaFoldDB" id="A0A6C0NWH2"/>
<protein>
    <submittedName>
        <fullName evidence="3">Gfo/Idh/MocA family oxidoreductase</fullName>
    </submittedName>
</protein>
<dbReference type="KEGG" id="prz:GZH47_06455"/>
<evidence type="ECO:0000313" key="3">
    <source>
        <dbReference type="EMBL" id="QHW30529.1"/>
    </source>
</evidence>
<dbReference type="GO" id="GO:0016491">
    <property type="term" value="F:oxidoreductase activity"/>
    <property type="evidence" value="ECO:0007669"/>
    <property type="project" value="UniProtKB-KW"/>
</dbReference>
<dbReference type="PANTHER" id="PTHR43818">
    <property type="entry name" value="BCDNA.GH03377"/>
    <property type="match status" value="1"/>
</dbReference>
<dbReference type="RefSeq" id="WP_162639285.1">
    <property type="nucleotide sequence ID" value="NZ_CP048286.1"/>
</dbReference>
<dbReference type="Proteomes" id="UP000479114">
    <property type="component" value="Chromosome"/>
</dbReference>
<feature type="domain" description="Gfo/Idh/MocA-like oxidoreductase N-terminal" evidence="2">
    <location>
        <begin position="8"/>
        <end position="124"/>
    </location>
</feature>
<gene>
    <name evidence="3" type="ORF">GZH47_06455</name>
</gene>
<evidence type="ECO:0000259" key="2">
    <source>
        <dbReference type="Pfam" id="PF01408"/>
    </source>
</evidence>
<dbReference type="EMBL" id="CP048286">
    <property type="protein sequence ID" value="QHW30529.1"/>
    <property type="molecule type" value="Genomic_DNA"/>
</dbReference>
<accession>A0A6C0NWH2</accession>
<dbReference type="InterPro" id="IPR036291">
    <property type="entry name" value="NAD(P)-bd_dom_sf"/>
</dbReference>
<organism evidence="3 4">
    <name type="scientific">Paenibacillus rhizovicinus</name>
    <dbReference type="NCBI Taxonomy" id="2704463"/>
    <lineage>
        <taxon>Bacteria</taxon>
        <taxon>Bacillati</taxon>
        <taxon>Bacillota</taxon>
        <taxon>Bacilli</taxon>
        <taxon>Bacillales</taxon>
        <taxon>Paenibacillaceae</taxon>
        <taxon>Paenibacillus</taxon>
    </lineage>
</organism>